<organism evidence="2 3">
    <name type="scientific">Neolewinella litorea</name>
    <dbReference type="NCBI Taxonomy" id="2562452"/>
    <lineage>
        <taxon>Bacteria</taxon>
        <taxon>Pseudomonadati</taxon>
        <taxon>Bacteroidota</taxon>
        <taxon>Saprospiria</taxon>
        <taxon>Saprospirales</taxon>
        <taxon>Lewinellaceae</taxon>
        <taxon>Neolewinella</taxon>
    </lineage>
</organism>
<evidence type="ECO:0000313" key="2">
    <source>
        <dbReference type="EMBL" id="THH40688.1"/>
    </source>
</evidence>
<evidence type="ECO:0000259" key="1">
    <source>
        <dbReference type="Pfam" id="PF12770"/>
    </source>
</evidence>
<keyword evidence="3" id="KW-1185">Reference proteome</keyword>
<dbReference type="EMBL" id="SRSF01000002">
    <property type="protein sequence ID" value="THH40688.1"/>
    <property type="molecule type" value="Genomic_DNA"/>
</dbReference>
<dbReference type="Proteomes" id="UP000308528">
    <property type="component" value="Unassembled WGS sequence"/>
</dbReference>
<reference evidence="2 3" key="1">
    <citation type="submission" date="2019-04" db="EMBL/GenBank/DDBJ databases">
        <title>Lewinella litorea sp. nov., isolated from a marine sand.</title>
        <authorList>
            <person name="Yoon J.-H."/>
        </authorList>
    </citation>
    <scope>NUCLEOTIDE SEQUENCE [LARGE SCALE GENOMIC DNA]</scope>
    <source>
        <strain evidence="2 3">HSMS-39</strain>
    </source>
</reference>
<gene>
    <name evidence="2" type="ORF">E4021_08135</name>
</gene>
<protein>
    <submittedName>
        <fullName evidence="2">CHAT domain-containing protein</fullName>
    </submittedName>
</protein>
<dbReference type="AlphaFoldDB" id="A0A4S4NQS3"/>
<dbReference type="RefSeq" id="WP_136458191.1">
    <property type="nucleotide sequence ID" value="NZ_SRSF01000002.1"/>
</dbReference>
<feature type="domain" description="CHAT" evidence="1">
    <location>
        <begin position="585"/>
        <end position="854"/>
    </location>
</feature>
<dbReference type="PROSITE" id="PS51257">
    <property type="entry name" value="PROKAR_LIPOPROTEIN"/>
    <property type="match status" value="1"/>
</dbReference>
<evidence type="ECO:0000313" key="3">
    <source>
        <dbReference type="Proteomes" id="UP000308528"/>
    </source>
</evidence>
<accession>A0A4S4NQS3</accession>
<proteinExistence type="predicted"/>
<dbReference type="Pfam" id="PF12770">
    <property type="entry name" value="CHAT"/>
    <property type="match status" value="1"/>
</dbReference>
<dbReference type="PANTHER" id="PTHR10098">
    <property type="entry name" value="RAPSYN-RELATED"/>
    <property type="match status" value="1"/>
</dbReference>
<name>A0A4S4NQS3_9BACT</name>
<sequence length="855" mass="94869">MRLRFFILLLIPVLLGVACSATTERIPLSPFETEIAAGVEQLAADYTAGRLPEALATARSLNYRLETTPAPVRDELRVPVDQYLAMLHYHWQQHVDSLQYYSRRAAQRLPEDPALDTRVRQLLCQAYATFHAWSWLEVQLTTRYARRLQERAGQDRSAIYAELLVVEGQALKQYADRQPADERPPLYHQSEALLREAWERYRDLDSPWASTAVENLIIVSVRSPENDPQLPALIDSFRAMVGPAPRPSGSAERLLGYWHASRGRADSAAAYYRAVLEQPASFSNHYADEARYMLIEGALQNEDYHQAFALTLADQHQRGCCPSGGGDPAPLTCLEKLECIYHLTALAEIHLQRYESRGGSADLDSAAAYVQTSLERYESAFVSEKEEGILNQSLTLGDRVINTALRTAAYRARATPSPEHLNALFQAMEKGKTFLLTRDLLQIAGARAELTAADSLRQLRTAIDLIQKNFARDLSVTETTLAEYQLLLRREKALLAQNQTTRSEALHGVTRGYGVSSLRDVQQALTDQQALLEFAESAAGLHAFYVDRDTTLSYLIAGSAVEKADQLIAQLVGDQRSISPRFDSLAHDLYRSLLLPAAEALRRREELLIVPTAALASLPFAALLPRPAAPDSSDARAYLADDHLIRYLPSWRTEVQHRRLRVPLNATPRLGVITYPALRPYFDPLNTLLGGHSAVSTTFLPPAPSSPTPFASRTADYDWLQLSLHAGGDQQSLNENYLYLSPTDSLNGLQIGEYPLAPRLVVLAACSSSLGYTYKREGTFSLRRSFHRAGVPDVVSSLYDIPAAATAVLLREFYAALLSGASPATALNRAQRKCRSGALGARYTLPYYWAGLTVS</sequence>
<dbReference type="InterPro" id="IPR024983">
    <property type="entry name" value="CHAT_dom"/>
</dbReference>
<comment type="caution">
    <text evidence="2">The sequence shown here is derived from an EMBL/GenBank/DDBJ whole genome shotgun (WGS) entry which is preliminary data.</text>
</comment>
<dbReference type="OrthoDB" id="9771112at2"/>